<sequence length="106" mass="12626">MVHWMYGLRCKDPSDSPIHLDCSGPFRRACLPPQRDDIKKEASQQEFHEHGVHQSCFYRVCIHRLRSTQCPSAAPYKSKKYRYMRSRHMDRLALLEWIRKLNHLGS</sequence>
<dbReference type="KEGG" id="sla:SERLADRAFT_469534"/>
<dbReference type="GeneID" id="18819618"/>
<dbReference type="RefSeq" id="XP_007319287.1">
    <property type="nucleotide sequence ID" value="XM_007319225.1"/>
</dbReference>
<dbReference type="AlphaFoldDB" id="F8P0H0"/>
<dbReference type="EMBL" id="GL945435">
    <property type="protein sequence ID" value="EGO23525.1"/>
    <property type="molecule type" value="Genomic_DNA"/>
</dbReference>
<accession>F8P0H0</accession>
<dbReference type="HOGENOM" id="CLU_2224815_0_0_1"/>
<name>F8P0H0_SERL9</name>
<proteinExistence type="predicted"/>
<evidence type="ECO:0000313" key="1">
    <source>
        <dbReference type="EMBL" id="EGO23525.1"/>
    </source>
</evidence>
<gene>
    <name evidence="1" type="ORF">SERLADRAFT_469534</name>
</gene>
<organism>
    <name type="scientific">Serpula lacrymans var. lacrymans (strain S7.9)</name>
    <name type="common">Dry rot fungus</name>
    <dbReference type="NCBI Taxonomy" id="578457"/>
    <lineage>
        <taxon>Eukaryota</taxon>
        <taxon>Fungi</taxon>
        <taxon>Dikarya</taxon>
        <taxon>Basidiomycota</taxon>
        <taxon>Agaricomycotina</taxon>
        <taxon>Agaricomycetes</taxon>
        <taxon>Agaricomycetidae</taxon>
        <taxon>Boletales</taxon>
        <taxon>Coniophorineae</taxon>
        <taxon>Serpulaceae</taxon>
        <taxon>Serpula</taxon>
    </lineage>
</organism>
<protein>
    <submittedName>
        <fullName evidence="1">Uncharacterized protein</fullName>
    </submittedName>
</protein>
<dbReference type="Proteomes" id="UP000008064">
    <property type="component" value="Unassembled WGS sequence"/>
</dbReference>
<reference evidence="1" key="1">
    <citation type="submission" date="2011-04" db="EMBL/GenBank/DDBJ databases">
        <title>Evolution of plant cell wall degrading machinery underlies the functional diversity of forest fungi.</title>
        <authorList>
            <consortium name="US DOE Joint Genome Institute (JGI-PGF)"/>
            <person name="Eastwood D.C."/>
            <person name="Floudas D."/>
            <person name="Binder M."/>
            <person name="Majcherczyk A."/>
            <person name="Schneider P."/>
            <person name="Aerts A."/>
            <person name="Asiegbu F.O."/>
            <person name="Baker S.E."/>
            <person name="Barry K."/>
            <person name="Bendiksby M."/>
            <person name="Blumentritt M."/>
            <person name="Coutinho P.M."/>
            <person name="Cullen D."/>
            <person name="Cullen D."/>
            <person name="Gathman A."/>
            <person name="Goodell B."/>
            <person name="Henrissat B."/>
            <person name="Ihrmark K."/>
            <person name="Kauserud H."/>
            <person name="Kohler A."/>
            <person name="LaButti K."/>
            <person name="Lapidus A."/>
            <person name="Lavin J.L."/>
            <person name="Lee Y.-H."/>
            <person name="Lindquist E."/>
            <person name="Lilly W."/>
            <person name="Lucas S."/>
            <person name="Morin E."/>
            <person name="Murat C."/>
            <person name="Oguiza J.A."/>
            <person name="Park J."/>
            <person name="Pisabarro A.G."/>
            <person name="Riley R."/>
            <person name="Rosling A."/>
            <person name="Salamov A."/>
            <person name="Schmidt O."/>
            <person name="Schmutz J."/>
            <person name="Skrede I."/>
            <person name="Stenlid J."/>
            <person name="Wiebenga A."/>
            <person name="Xie X."/>
            <person name="Kues U."/>
            <person name="Hibbett D.S."/>
            <person name="Hoffmeister D."/>
            <person name="Hogberg N."/>
            <person name="Martin F."/>
            <person name="Grigoriev I.V."/>
            <person name="Watkinson S.C."/>
        </authorList>
    </citation>
    <scope>NUCLEOTIDE SEQUENCE</scope>
    <source>
        <strain evidence="1">S7.9</strain>
    </source>
</reference>